<proteinExistence type="predicted"/>
<sequence>MNRRYELQELLENILASNEVYYQPPENIKMKYPAIIYSRQDIDNRSADNLSYMQEHSYNIIVIDKNPDSIVVDKVSKLPRCRFDRHYVSDSLNHDIFTIFY</sequence>
<name>A0A8S5QZ41_9CAUD</name>
<dbReference type="EMBL" id="BK015765">
    <property type="protein sequence ID" value="DAE23997.1"/>
    <property type="molecule type" value="Genomic_DNA"/>
</dbReference>
<organism evidence="1">
    <name type="scientific">Siphoviridae sp. ctoiA13</name>
    <dbReference type="NCBI Taxonomy" id="2826462"/>
    <lineage>
        <taxon>Viruses</taxon>
        <taxon>Duplodnaviria</taxon>
        <taxon>Heunggongvirae</taxon>
        <taxon>Uroviricota</taxon>
        <taxon>Caudoviricetes</taxon>
    </lineage>
</organism>
<reference evidence="1" key="1">
    <citation type="journal article" date="2021" name="Proc. Natl. Acad. Sci. U.S.A.">
        <title>A Catalog of Tens of Thousands of Viruses from Human Metagenomes Reveals Hidden Associations with Chronic Diseases.</title>
        <authorList>
            <person name="Tisza M.J."/>
            <person name="Buck C.B."/>
        </authorList>
    </citation>
    <scope>NUCLEOTIDE SEQUENCE</scope>
    <source>
        <strain evidence="1">CtoiA13</strain>
    </source>
</reference>
<evidence type="ECO:0000313" key="1">
    <source>
        <dbReference type="EMBL" id="DAE23997.1"/>
    </source>
</evidence>
<protein>
    <submittedName>
        <fullName evidence="1">Tail completion protein</fullName>
    </submittedName>
</protein>
<accession>A0A8S5QZ41</accession>